<dbReference type="Pfam" id="PF00691">
    <property type="entry name" value="OmpA"/>
    <property type="match status" value="1"/>
</dbReference>
<dbReference type="InterPro" id="IPR050330">
    <property type="entry name" value="Bact_OuterMem_StrucFunc"/>
</dbReference>
<evidence type="ECO:0000256" key="4">
    <source>
        <dbReference type="PROSITE-ProRule" id="PRU00473"/>
    </source>
</evidence>
<dbReference type="Gene3D" id="1.25.40.10">
    <property type="entry name" value="Tetratricopeptide repeat domain"/>
    <property type="match status" value="1"/>
</dbReference>
<dbReference type="InterPro" id="IPR011990">
    <property type="entry name" value="TPR-like_helical_dom_sf"/>
</dbReference>
<dbReference type="InterPro" id="IPR011042">
    <property type="entry name" value="6-blade_b-propeller_TolB-like"/>
</dbReference>
<reference evidence="6" key="2">
    <citation type="submission" date="2022-06" db="EMBL/GenBank/DDBJ databases">
        <title>Xiashengella guii gen. nov. sp. nov., a bacterium isolated form anaerobic digestion tank.</title>
        <authorList>
            <person name="Huang H."/>
        </authorList>
    </citation>
    <scope>NUCLEOTIDE SEQUENCE</scope>
    <source>
        <strain evidence="6">Ai-910</strain>
    </source>
</reference>
<evidence type="ECO:0000256" key="2">
    <source>
        <dbReference type="ARBA" id="ARBA00023136"/>
    </source>
</evidence>
<dbReference type="Proteomes" id="UP001056426">
    <property type="component" value="Chromosome"/>
</dbReference>
<reference evidence="6" key="1">
    <citation type="submission" date="2022-05" db="EMBL/GenBank/DDBJ databases">
        <authorList>
            <person name="Sun X."/>
        </authorList>
    </citation>
    <scope>NUCLEOTIDE SEQUENCE</scope>
    <source>
        <strain evidence="6">Ai-910</strain>
    </source>
</reference>
<dbReference type="RefSeq" id="WP_250722068.1">
    <property type="nucleotide sequence ID" value="NZ_CP098400.1"/>
</dbReference>
<feature type="domain" description="OmpA-like" evidence="5">
    <location>
        <begin position="561"/>
        <end position="683"/>
    </location>
</feature>
<keyword evidence="7" id="KW-1185">Reference proteome</keyword>
<evidence type="ECO:0000259" key="5">
    <source>
        <dbReference type="PROSITE" id="PS51123"/>
    </source>
</evidence>
<dbReference type="SUPFAM" id="SSF48452">
    <property type="entry name" value="TPR-like"/>
    <property type="match status" value="1"/>
</dbReference>
<dbReference type="KEGG" id="alkq:M9189_07505"/>
<dbReference type="PROSITE" id="PS51123">
    <property type="entry name" value="OMPA_2"/>
    <property type="match status" value="1"/>
</dbReference>
<dbReference type="EMBL" id="CP098400">
    <property type="protein sequence ID" value="URW78707.1"/>
    <property type="molecule type" value="Genomic_DNA"/>
</dbReference>
<dbReference type="AlphaFoldDB" id="A0A9J6ZM11"/>
<name>A0A9J6ZM11_9BACT</name>
<dbReference type="GO" id="GO:0009279">
    <property type="term" value="C:cell outer membrane"/>
    <property type="evidence" value="ECO:0007669"/>
    <property type="project" value="UniProtKB-SubCell"/>
</dbReference>
<dbReference type="CDD" id="cd07185">
    <property type="entry name" value="OmpA_C-like"/>
    <property type="match status" value="1"/>
</dbReference>
<evidence type="ECO:0000313" key="7">
    <source>
        <dbReference type="Proteomes" id="UP001056426"/>
    </source>
</evidence>
<dbReference type="SUPFAM" id="SSF103088">
    <property type="entry name" value="OmpA-like"/>
    <property type="match status" value="1"/>
</dbReference>
<dbReference type="Gene3D" id="3.30.1330.60">
    <property type="entry name" value="OmpA-like domain"/>
    <property type="match status" value="1"/>
</dbReference>
<evidence type="ECO:0000256" key="1">
    <source>
        <dbReference type="ARBA" id="ARBA00004442"/>
    </source>
</evidence>
<evidence type="ECO:0000313" key="6">
    <source>
        <dbReference type="EMBL" id="URW78707.1"/>
    </source>
</evidence>
<proteinExistence type="predicted"/>
<keyword evidence="2 4" id="KW-0472">Membrane</keyword>
<dbReference type="InterPro" id="IPR006665">
    <property type="entry name" value="OmpA-like"/>
</dbReference>
<dbReference type="PANTHER" id="PTHR30329:SF21">
    <property type="entry name" value="LIPOPROTEIN YIAD-RELATED"/>
    <property type="match status" value="1"/>
</dbReference>
<dbReference type="SUPFAM" id="SSF82171">
    <property type="entry name" value="DPP6 N-terminal domain-like"/>
    <property type="match status" value="1"/>
</dbReference>
<gene>
    <name evidence="6" type="ORF">M9189_07505</name>
</gene>
<dbReference type="InterPro" id="IPR006664">
    <property type="entry name" value="OMP_bac"/>
</dbReference>
<dbReference type="PRINTS" id="PR01021">
    <property type="entry name" value="OMPADOMAIN"/>
</dbReference>
<dbReference type="Pfam" id="PF07676">
    <property type="entry name" value="PD40"/>
    <property type="match status" value="2"/>
</dbReference>
<dbReference type="InterPro" id="IPR011659">
    <property type="entry name" value="WD40"/>
</dbReference>
<dbReference type="Gene3D" id="2.120.10.30">
    <property type="entry name" value="TolB, C-terminal domain"/>
    <property type="match status" value="1"/>
</dbReference>
<comment type="subcellular location">
    <subcellularLocation>
        <location evidence="1">Cell outer membrane</location>
    </subcellularLocation>
</comment>
<evidence type="ECO:0000256" key="3">
    <source>
        <dbReference type="ARBA" id="ARBA00023237"/>
    </source>
</evidence>
<dbReference type="InterPro" id="IPR036737">
    <property type="entry name" value="OmpA-like_sf"/>
</dbReference>
<sequence length="684" mass="77689">MRLALHLLLLFTLLIAPMNLSGQSALRRAISQFERGEYYEALQYYKSLMDNDYKFDVEDRIRIAHCYYQLNNIDEALTIFLELEEEGHQLSGYDLFVYAAVVHRFGFYDGAIERYQRARPQNPGLQSQIDELIASCEWALENDVYLTNVRVNPSSINTYGQSFGVQYYGDGIVYSSASSADSKNKDKQGKSFLSLYYSEMANDQITSTKLFSKNLLFPYHIGAISFTSDYKTMYYTKTVRIKGGDSRVKIYSVVWDGKDWINEREVPFNSDDFDNAYPAVSPDDKYLYFSSNRPNGYGRTDIWRVERKPNRTYGSPSNLGPRVNTFGDERYPFISKDNVLYFASDGHPGFGGLDLFKATFEGGIWSNVQNMLRPFNSEKDDFGYVINPKDPQKGFISTNRLGAEGEDYIFYVQYLDEEPQVVVPEPEPEPEVVEVEVVEPVQKPDPVIEVVETKPVVEEPKIDLSIFPSSLAGQVISTFNGTALGDVNIVLADAFTGTVVGRATSSGNGRFSITIPDSYRREGQEFEISMSKPDYNTRKFTANIMDLNEIAATGFSLTPIFKEADLNELSGIVIPYVGDDITPDGYNILDRVAAYLLDNPNVVIKLNGHTDARGDRLNNLNISQRIAEKAEEYLLKKSVPDENIIPRGYGERYILNKCRRGKLCSDEEHLENRRVEVVVWRFLN</sequence>
<keyword evidence="3" id="KW-0998">Cell outer membrane</keyword>
<protein>
    <submittedName>
        <fullName evidence="6">OmpA family protein</fullName>
    </submittedName>
</protein>
<dbReference type="PANTHER" id="PTHR30329">
    <property type="entry name" value="STATOR ELEMENT OF FLAGELLAR MOTOR COMPLEX"/>
    <property type="match status" value="1"/>
</dbReference>
<accession>A0A9J6ZM11</accession>
<organism evidence="6 7">
    <name type="scientific">Xiashengella succiniciproducens</name>
    <dbReference type="NCBI Taxonomy" id="2949635"/>
    <lineage>
        <taxon>Bacteria</taxon>
        <taxon>Pseudomonadati</taxon>
        <taxon>Bacteroidota</taxon>
        <taxon>Bacteroidia</taxon>
        <taxon>Marinilabiliales</taxon>
        <taxon>Marinilabiliaceae</taxon>
        <taxon>Xiashengella</taxon>
    </lineage>
</organism>